<dbReference type="SUPFAM" id="SSF54001">
    <property type="entry name" value="Cysteine proteinases"/>
    <property type="match status" value="1"/>
</dbReference>
<proteinExistence type="predicted"/>
<evidence type="ECO:0000313" key="4">
    <source>
        <dbReference type="Proteomes" id="UP000596742"/>
    </source>
</evidence>
<sequence>MKLIVKLPLRRKSERLTKSTNNQDKDENENKKPSKERVRLFRERLKHNSKKLAKYKNKKKQENKTYKAKIKAERKENHDLDEMVKERQRIWKQKSRKLKGKKKKLQKTSEDKDTTSITKNKRRTIQVTQASTRKRVQRVRQLLPESPGAWANTVSHLIKNATPRRKSKLMSFSSTAGKSADLEKIQETLQINKVGRPTREIRNAKKHLAFSSSEQLWKNGKIVDMYKKRKLQQVKRLSKPVQFRQQWRGKLEDFLEENSRVMPNRKDTVLIDGKRVAKRHLLSSKLETYKKFKRQNNNFKRKFTTFNKMIPKNFKCLNLSCRRVCICTKDYNMEQKVDALNRKVKSIALTEVEAKTAQELSDISVCKFSDEYPARICIDRKCNRCGTHQIKDYFEPLITHTSSSNNDVLKYNQWETRPESYTNRDGESRKTSRWMQVEKKERTEEVVKNIEEAMESYTGHIFRAKFQNRTQASLIATLPIDHCLVVMDYSENMTLQPQDEIESAHFTQKQITLFPIYIVRHSTESTNENPVLSKESLVILSDHLVHNASAVYVFTNQLLIYLRNSPGPSVKVIHRFSDNCATQFKCKDAFSHLFLLEDKYDIKINYHYTEAGHGKGPSDGIGAGIKRKLELMILAGKVINNAYQAYLALRENQDKQNQQVIYIPVKKINQEAPKKNKALKTVKGTQALHMVRTFSQGTNVILCRDLSCPCAVCILHQEGPCLFANSTFTNNGGGVVDSRIDTCDSELRDVLNLSTRSHEEHAHSHNLIFDTFKTEIAKQGWQIRGETPEDGNCCFWAISDQLDRQGKDTFTHIELRKKMINYFHSLPEAKKEDLKEFLTTDIRSYLANMNRDGTYADHICLEALSQMLSCNILVVHSNDPNVTVGSHDAYTCTLVLGYLTDIEHYVSLEPLSCCKPEDFVAVHLSAKKKNNQVFVAKVLQVDEEIQVRFLKQVVGGAYIYTWPVKDEIYWQSAQDIIKKLSQPTLLPGRGLRLLFSSEELEICKRISVSK</sequence>
<evidence type="ECO:0000256" key="1">
    <source>
        <dbReference type="SAM" id="MobiDB-lite"/>
    </source>
</evidence>
<feature type="region of interest" description="Disordered" evidence="1">
    <location>
        <begin position="91"/>
        <end position="118"/>
    </location>
</feature>
<reference evidence="3" key="1">
    <citation type="submission" date="2018-11" db="EMBL/GenBank/DDBJ databases">
        <authorList>
            <person name="Alioto T."/>
            <person name="Alioto T."/>
        </authorList>
    </citation>
    <scope>NUCLEOTIDE SEQUENCE</scope>
</reference>
<accession>A0A8B6H7W4</accession>
<gene>
    <name evidence="3" type="ORF">MGAL_10B056977</name>
</gene>
<dbReference type="OrthoDB" id="6158970at2759"/>
<name>A0A8B6H7W4_MYTGA</name>
<dbReference type="Gene3D" id="3.90.70.80">
    <property type="match status" value="1"/>
</dbReference>
<feature type="region of interest" description="Disordered" evidence="1">
    <location>
        <begin position="1"/>
        <end position="65"/>
    </location>
</feature>
<dbReference type="InterPro" id="IPR038765">
    <property type="entry name" value="Papain-like_cys_pep_sf"/>
</dbReference>
<evidence type="ECO:0000259" key="2">
    <source>
        <dbReference type="PROSITE" id="PS50802"/>
    </source>
</evidence>
<feature type="compositionally biased region" description="Basic and acidic residues" evidence="1">
    <location>
        <begin position="23"/>
        <end position="43"/>
    </location>
</feature>
<organism evidence="3 4">
    <name type="scientific">Mytilus galloprovincialis</name>
    <name type="common">Mediterranean mussel</name>
    <dbReference type="NCBI Taxonomy" id="29158"/>
    <lineage>
        <taxon>Eukaryota</taxon>
        <taxon>Metazoa</taxon>
        <taxon>Spiralia</taxon>
        <taxon>Lophotrochozoa</taxon>
        <taxon>Mollusca</taxon>
        <taxon>Bivalvia</taxon>
        <taxon>Autobranchia</taxon>
        <taxon>Pteriomorphia</taxon>
        <taxon>Mytilida</taxon>
        <taxon>Mytiloidea</taxon>
        <taxon>Mytilidae</taxon>
        <taxon>Mytilinae</taxon>
        <taxon>Mytilus</taxon>
    </lineage>
</organism>
<dbReference type="EMBL" id="UYJE01009652">
    <property type="protein sequence ID" value="VDI75241.1"/>
    <property type="molecule type" value="Genomic_DNA"/>
</dbReference>
<dbReference type="Pfam" id="PF02338">
    <property type="entry name" value="OTU"/>
    <property type="match status" value="1"/>
</dbReference>
<evidence type="ECO:0000313" key="3">
    <source>
        <dbReference type="EMBL" id="VDI75241.1"/>
    </source>
</evidence>
<comment type="caution">
    <text evidence="3">The sequence shown here is derived from an EMBL/GenBank/DDBJ whole genome shotgun (WGS) entry which is preliminary data.</text>
</comment>
<dbReference type="CDD" id="cd22758">
    <property type="entry name" value="OTU_232R-like"/>
    <property type="match status" value="1"/>
</dbReference>
<keyword evidence="4" id="KW-1185">Reference proteome</keyword>
<dbReference type="AlphaFoldDB" id="A0A8B6H7W4"/>
<dbReference type="Proteomes" id="UP000596742">
    <property type="component" value="Unassembled WGS sequence"/>
</dbReference>
<feature type="domain" description="OTU" evidence="2">
    <location>
        <begin position="782"/>
        <end position="911"/>
    </location>
</feature>
<dbReference type="PANTHER" id="PTHR46601:SF1">
    <property type="entry name" value="ADF-H DOMAIN-CONTAINING PROTEIN"/>
    <property type="match status" value="1"/>
</dbReference>
<feature type="compositionally biased region" description="Basic residues" evidence="1">
    <location>
        <begin position="91"/>
        <end position="106"/>
    </location>
</feature>
<feature type="compositionally biased region" description="Basic residues" evidence="1">
    <location>
        <begin position="44"/>
        <end position="59"/>
    </location>
</feature>
<protein>
    <recommendedName>
        <fullName evidence="2">OTU domain-containing protein</fullName>
    </recommendedName>
</protein>
<dbReference type="PROSITE" id="PS50802">
    <property type="entry name" value="OTU"/>
    <property type="match status" value="1"/>
</dbReference>
<dbReference type="InterPro" id="IPR003323">
    <property type="entry name" value="OTU_dom"/>
</dbReference>
<dbReference type="PANTHER" id="PTHR46601">
    <property type="entry name" value="ULP_PROTEASE DOMAIN-CONTAINING PROTEIN"/>
    <property type="match status" value="1"/>
</dbReference>